<gene>
    <name evidence="2" type="ORF">B0T24DRAFT_311954</name>
</gene>
<name>A0AAE0N5B2_9PEZI</name>
<evidence type="ECO:0000256" key="1">
    <source>
        <dbReference type="SAM" id="MobiDB-lite"/>
    </source>
</evidence>
<sequence length="166" mass="18475">MEGDLESDNEKRRLGTFPAHTRAQTAGLPSPALEDQGKRPHGNQLRKNGRPSTIKKSPRQYQPTPVQSGGRKLKHSVDAPKPSPDPAQKPQREQRNAWETILSSLDSFSRKREGIYATLVEVGGEKLAREIIPGLEGIVPPTLTAMKQFLSRFDKSYIRPTLLGRT</sequence>
<evidence type="ECO:0000313" key="3">
    <source>
        <dbReference type="Proteomes" id="UP001287356"/>
    </source>
</evidence>
<dbReference type="Proteomes" id="UP001287356">
    <property type="component" value="Unassembled WGS sequence"/>
</dbReference>
<feature type="compositionally biased region" description="Polar residues" evidence="1">
    <location>
        <begin position="50"/>
        <end position="67"/>
    </location>
</feature>
<dbReference type="AlphaFoldDB" id="A0AAE0N5B2"/>
<keyword evidence="3" id="KW-1185">Reference proteome</keyword>
<feature type="region of interest" description="Disordered" evidence="1">
    <location>
        <begin position="1"/>
        <end position="96"/>
    </location>
</feature>
<evidence type="ECO:0000313" key="2">
    <source>
        <dbReference type="EMBL" id="KAK3371261.1"/>
    </source>
</evidence>
<organism evidence="2 3">
    <name type="scientific">Lasiosphaeria ovina</name>
    <dbReference type="NCBI Taxonomy" id="92902"/>
    <lineage>
        <taxon>Eukaryota</taxon>
        <taxon>Fungi</taxon>
        <taxon>Dikarya</taxon>
        <taxon>Ascomycota</taxon>
        <taxon>Pezizomycotina</taxon>
        <taxon>Sordariomycetes</taxon>
        <taxon>Sordariomycetidae</taxon>
        <taxon>Sordariales</taxon>
        <taxon>Lasiosphaeriaceae</taxon>
        <taxon>Lasiosphaeria</taxon>
    </lineage>
</organism>
<reference evidence="2" key="1">
    <citation type="journal article" date="2023" name="Mol. Phylogenet. Evol.">
        <title>Genome-scale phylogeny and comparative genomics of the fungal order Sordariales.</title>
        <authorList>
            <person name="Hensen N."/>
            <person name="Bonometti L."/>
            <person name="Westerberg I."/>
            <person name="Brannstrom I.O."/>
            <person name="Guillou S."/>
            <person name="Cros-Aarteil S."/>
            <person name="Calhoun S."/>
            <person name="Haridas S."/>
            <person name="Kuo A."/>
            <person name="Mondo S."/>
            <person name="Pangilinan J."/>
            <person name="Riley R."/>
            <person name="LaButti K."/>
            <person name="Andreopoulos B."/>
            <person name="Lipzen A."/>
            <person name="Chen C."/>
            <person name="Yan M."/>
            <person name="Daum C."/>
            <person name="Ng V."/>
            <person name="Clum A."/>
            <person name="Steindorff A."/>
            <person name="Ohm R.A."/>
            <person name="Martin F."/>
            <person name="Silar P."/>
            <person name="Natvig D.O."/>
            <person name="Lalanne C."/>
            <person name="Gautier V."/>
            <person name="Ament-Velasquez S.L."/>
            <person name="Kruys A."/>
            <person name="Hutchinson M.I."/>
            <person name="Powell A.J."/>
            <person name="Barry K."/>
            <person name="Miller A.N."/>
            <person name="Grigoriev I.V."/>
            <person name="Debuchy R."/>
            <person name="Gladieux P."/>
            <person name="Hiltunen Thoren M."/>
            <person name="Johannesson H."/>
        </authorList>
    </citation>
    <scope>NUCLEOTIDE SEQUENCE</scope>
    <source>
        <strain evidence="2">CBS 958.72</strain>
    </source>
</reference>
<comment type="caution">
    <text evidence="2">The sequence shown here is derived from an EMBL/GenBank/DDBJ whole genome shotgun (WGS) entry which is preliminary data.</text>
</comment>
<dbReference type="EMBL" id="JAULSN010000005">
    <property type="protein sequence ID" value="KAK3371261.1"/>
    <property type="molecule type" value="Genomic_DNA"/>
</dbReference>
<accession>A0AAE0N5B2</accession>
<reference evidence="2" key="2">
    <citation type="submission" date="2023-06" db="EMBL/GenBank/DDBJ databases">
        <authorList>
            <consortium name="Lawrence Berkeley National Laboratory"/>
            <person name="Haridas S."/>
            <person name="Hensen N."/>
            <person name="Bonometti L."/>
            <person name="Westerberg I."/>
            <person name="Brannstrom I.O."/>
            <person name="Guillou S."/>
            <person name="Cros-Aarteil S."/>
            <person name="Calhoun S."/>
            <person name="Kuo A."/>
            <person name="Mondo S."/>
            <person name="Pangilinan J."/>
            <person name="Riley R."/>
            <person name="Labutti K."/>
            <person name="Andreopoulos B."/>
            <person name="Lipzen A."/>
            <person name="Chen C."/>
            <person name="Yanf M."/>
            <person name="Daum C."/>
            <person name="Ng V."/>
            <person name="Clum A."/>
            <person name="Steindorff A."/>
            <person name="Ohm R."/>
            <person name="Martin F."/>
            <person name="Silar P."/>
            <person name="Natvig D."/>
            <person name="Lalanne C."/>
            <person name="Gautier V."/>
            <person name="Ament-Velasquez S.L."/>
            <person name="Kruys A."/>
            <person name="Hutchinson M.I."/>
            <person name="Powell A.J."/>
            <person name="Barry K."/>
            <person name="Miller A.N."/>
            <person name="Grigoriev I.V."/>
            <person name="Debuchy R."/>
            <person name="Gladieux P."/>
            <person name="Thoren M.H."/>
            <person name="Johannesson H."/>
        </authorList>
    </citation>
    <scope>NUCLEOTIDE SEQUENCE</scope>
    <source>
        <strain evidence="2">CBS 958.72</strain>
    </source>
</reference>
<proteinExistence type="predicted"/>
<protein>
    <submittedName>
        <fullName evidence="2">Uncharacterized protein</fullName>
    </submittedName>
</protein>